<protein>
    <submittedName>
        <fullName evidence="1">Uncharacterized protein</fullName>
    </submittedName>
</protein>
<dbReference type="RefSeq" id="WP_093476838.1">
    <property type="nucleotide sequence ID" value="NZ_FOUI01000012.1"/>
</dbReference>
<keyword evidence="2" id="KW-1185">Reference proteome</keyword>
<evidence type="ECO:0000313" key="2">
    <source>
        <dbReference type="Proteomes" id="UP000243629"/>
    </source>
</evidence>
<organism evidence="1 2">
    <name type="scientific">Halopseudomonas yangmingensis</name>
    <dbReference type="NCBI Taxonomy" id="1720063"/>
    <lineage>
        <taxon>Bacteria</taxon>
        <taxon>Pseudomonadati</taxon>
        <taxon>Pseudomonadota</taxon>
        <taxon>Gammaproteobacteria</taxon>
        <taxon>Pseudomonadales</taxon>
        <taxon>Pseudomonadaceae</taxon>
        <taxon>Halopseudomonas</taxon>
    </lineage>
</organism>
<proteinExistence type="predicted"/>
<name>A0A1I4SY65_9GAMM</name>
<gene>
    <name evidence="1" type="ORF">SAMN05216217_11212</name>
</gene>
<reference evidence="2" key="1">
    <citation type="submission" date="2016-10" db="EMBL/GenBank/DDBJ databases">
        <authorList>
            <person name="Varghese N."/>
            <person name="Submissions S."/>
        </authorList>
    </citation>
    <scope>NUCLEOTIDE SEQUENCE [LARGE SCALE GENOMIC DNA]</scope>
    <source>
        <strain evidence="2">DSM 24213</strain>
    </source>
</reference>
<accession>A0A1I4SY65</accession>
<dbReference type="STRING" id="1720063.SAMN05216217_11212"/>
<dbReference type="Proteomes" id="UP000243629">
    <property type="component" value="Unassembled WGS sequence"/>
</dbReference>
<dbReference type="OrthoDB" id="6120820at2"/>
<dbReference type="AlphaFoldDB" id="A0A1I4SY65"/>
<dbReference type="EMBL" id="FOUI01000012">
    <property type="protein sequence ID" value="SFM69402.1"/>
    <property type="molecule type" value="Genomic_DNA"/>
</dbReference>
<sequence length="195" mass="22475">MKSSPFILDRRLYELLQDGGYAQFTTCDLRDAYAAQLQGTRFKLADVRRYVYDQIRRMLRVGWVVPDKDLRKRDQVYHLQTCPKHLRLKLVDGIFESSIKVDAEPQVTAPVGDVGVSSPMQPDMKKHLQALLNETRLDFLAAMGEAERYKLLLAEMPQLREKVEPDYLEARDRSSRLLGHLRAVENTLNALDASR</sequence>
<evidence type="ECO:0000313" key="1">
    <source>
        <dbReference type="EMBL" id="SFM69402.1"/>
    </source>
</evidence>